<evidence type="ECO:0000313" key="11">
    <source>
        <dbReference type="RefSeq" id="XP_032098780.1"/>
    </source>
</evidence>
<evidence type="ECO:0000256" key="2">
    <source>
        <dbReference type="ARBA" id="ARBA00004502"/>
    </source>
</evidence>
<feature type="transmembrane region" description="Helical" evidence="9">
    <location>
        <begin position="92"/>
        <end position="113"/>
    </location>
</feature>
<dbReference type="CTD" id="57146"/>
<keyword evidence="7 9" id="KW-1133">Transmembrane helix</keyword>
<dbReference type="GO" id="GO:0005789">
    <property type="term" value="C:endoplasmic reticulum membrane"/>
    <property type="evidence" value="ECO:0007669"/>
    <property type="project" value="UniProtKB-SubCell"/>
</dbReference>
<accession>A0A6J3EZN1</accession>
<reference evidence="11" key="1">
    <citation type="submission" date="2025-08" db="UniProtKB">
        <authorList>
            <consortium name="RefSeq"/>
        </authorList>
    </citation>
    <scope>IDENTIFICATION</scope>
    <source>
        <tissue evidence="11">Blood</tissue>
    </source>
</reference>
<gene>
    <name evidence="11" type="primary">TMEM159</name>
</gene>
<evidence type="ECO:0000256" key="9">
    <source>
        <dbReference type="SAM" id="Phobius"/>
    </source>
</evidence>
<keyword evidence="10" id="KW-1185">Reference proteome</keyword>
<dbReference type="PANTHER" id="PTHR14275:SF0">
    <property type="entry name" value="LIPID DROPLET ASSEMBLY FACTOR 1"/>
    <property type="match status" value="1"/>
</dbReference>
<sequence>MAKEEPRSISRDLQELQKKLCLLIEFFQNNPKVMAFTKSPLGQYLDRHPFLALALLVFIVTSAVPVGFFLLLVILTTLVALVGVIILEGLVISVGGLSLFCILCGLGFISLALSGMMMASYIIASSLVNCCFSPSRPLTQQNPNGDCQLAMKAADFKGLYQE</sequence>
<feature type="transmembrane region" description="Helical" evidence="9">
    <location>
        <begin position="53"/>
        <end position="86"/>
    </location>
</feature>
<evidence type="ECO:0000256" key="3">
    <source>
        <dbReference type="ARBA" id="ARBA00007618"/>
    </source>
</evidence>
<evidence type="ECO:0000256" key="8">
    <source>
        <dbReference type="ARBA" id="ARBA00023136"/>
    </source>
</evidence>
<evidence type="ECO:0000256" key="5">
    <source>
        <dbReference type="ARBA" id="ARBA00022692"/>
    </source>
</evidence>
<dbReference type="AlphaFoldDB" id="A0A6J3EZN1"/>
<comment type="similarity">
    <text evidence="3">Belongs to the LDAF1 family.</text>
</comment>
<dbReference type="GO" id="GO:0005811">
    <property type="term" value="C:lipid droplet"/>
    <property type="evidence" value="ECO:0007669"/>
    <property type="project" value="UniProtKB-SubCell"/>
</dbReference>
<proteinExistence type="inferred from homology"/>
<evidence type="ECO:0000313" key="10">
    <source>
        <dbReference type="Proteomes" id="UP000504640"/>
    </source>
</evidence>
<keyword evidence="6" id="KW-0256">Endoplasmic reticulum</keyword>
<dbReference type="GeneID" id="116526531"/>
<keyword evidence="4" id="KW-0551">Lipid droplet</keyword>
<dbReference type="Proteomes" id="UP000504640">
    <property type="component" value="Unplaced"/>
</dbReference>
<protein>
    <submittedName>
        <fullName evidence="11">Promethin isoform X1</fullName>
    </submittedName>
</protein>
<dbReference type="Pfam" id="PF16015">
    <property type="entry name" value="Promethin"/>
    <property type="match status" value="1"/>
</dbReference>
<evidence type="ECO:0000256" key="4">
    <source>
        <dbReference type="ARBA" id="ARBA00022677"/>
    </source>
</evidence>
<comment type="subcellular location">
    <subcellularLocation>
        <location evidence="1">Endoplasmic reticulum membrane</location>
        <topology evidence="1">Multi-pass membrane protein</topology>
    </subcellularLocation>
    <subcellularLocation>
        <location evidence="2">Lipid droplet</location>
    </subcellularLocation>
</comment>
<evidence type="ECO:0000256" key="7">
    <source>
        <dbReference type="ARBA" id="ARBA00022989"/>
    </source>
</evidence>
<name>A0A6J3EZN1_SAPAP</name>
<keyword evidence="8 9" id="KW-0472">Membrane</keyword>
<evidence type="ECO:0000256" key="6">
    <source>
        <dbReference type="ARBA" id="ARBA00022824"/>
    </source>
</evidence>
<keyword evidence="5 9" id="KW-0812">Transmembrane</keyword>
<dbReference type="InterPro" id="IPR029709">
    <property type="entry name" value="LDAF1"/>
</dbReference>
<dbReference type="PANTHER" id="PTHR14275">
    <property type="entry name" value="PROMETHIN"/>
    <property type="match status" value="1"/>
</dbReference>
<evidence type="ECO:0000256" key="1">
    <source>
        <dbReference type="ARBA" id="ARBA00004477"/>
    </source>
</evidence>
<dbReference type="RefSeq" id="XP_032098780.1">
    <property type="nucleotide sequence ID" value="XM_032242889.1"/>
</dbReference>
<organism evidence="10 11">
    <name type="scientific">Sapajus apella</name>
    <name type="common">Brown-capped capuchin</name>
    <name type="synonym">Cebus apella</name>
    <dbReference type="NCBI Taxonomy" id="9515"/>
    <lineage>
        <taxon>Eukaryota</taxon>
        <taxon>Metazoa</taxon>
        <taxon>Chordata</taxon>
        <taxon>Craniata</taxon>
        <taxon>Vertebrata</taxon>
        <taxon>Euteleostomi</taxon>
        <taxon>Mammalia</taxon>
        <taxon>Eutheria</taxon>
        <taxon>Euarchontoglires</taxon>
        <taxon>Primates</taxon>
        <taxon>Haplorrhini</taxon>
        <taxon>Platyrrhini</taxon>
        <taxon>Cebidae</taxon>
        <taxon>Cebinae</taxon>
        <taxon>Sapajus</taxon>
    </lineage>
</organism>